<dbReference type="Pfam" id="PF07687">
    <property type="entry name" value="M20_dimer"/>
    <property type="match status" value="1"/>
</dbReference>
<dbReference type="Proteomes" id="UP001337681">
    <property type="component" value="Unassembled WGS sequence"/>
</dbReference>
<keyword evidence="3" id="KW-0378">Hydrolase</keyword>
<evidence type="ECO:0000256" key="2">
    <source>
        <dbReference type="ARBA" id="ARBA00022723"/>
    </source>
</evidence>
<protein>
    <submittedName>
        <fullName evidence="7">M20 family metallo-hydrolase</fullName>
    </submittedName>
</protein>
<dbReference type="CDD" id="cd05651">
    <property type="entry name" value="M20_ArgE_DapE-like"/>
    <property type="match status" value="1"/>
</dbReference>
<dbReference type="EMBL" id="JAZDQU010000001">
    <property type="protein sequence ID" value="MEE1884536.1"/>
    <property type="molecule type" value="Genomic_DNA"/>
</dbReference>
<evidence type="ECO:0000259" key="6">
    <source>
        <dbReference type="Pfam" id="PF07687"/>
    </source>
</evidence>
<dbReference type="InterPro" id="IPR011650">
    <property type="entry name" value="Peptidase_M20_dimer"/>
</dbReference>
<evidence type="ECO:0000256" key="1">
    <source>
        <dbReference type="ARBA" id="ARBA00001947"/>
    </source>
</evidence>
<dbReference type="PROSITE" id="PS00758">
    <property type="entry name" value="ARGE_DAPE_CPG2_1"/>
    <property type="match status" value="1"/>
</dbReference>
<keyword evidence="5" id="KW-0170">Cobalt</keyword>
<evidence type="ECO:0000313" key="8">
    <source>
        <dbReference type="Proteomes" id="UP001337681"/>
    </source>
</evidence>
<dbReference type="Pfam" id="PF01546">
    <property type="entry name" value="Peptidase_M20"/>
    <property type="match status" value="1"/>
</dbReference>
<keyword evidence="8" id="KW-1185">Reference proteome</keyword>
<evidence type="ECO:0000256" key="5">
    <source>
        <dbReference type="ARBA" id="ARBA00023285"/>
    </source>
</evidence>
<proteinExistence type="predicted"/>
<name>A0ABU7H1U6_9SPHI</name>
<dbReference type="PANTHER" id="PTHR43808">
    <property type="entry name" value="ACETYLORNITHINE DEACETYLASE"/>
    <property type="match status" value="1"/>
</dbReference>
<dbReference type="Gene3D" id="3.30.70.360">
    <property type="match status" value="1"/>
</dbReference>
<dbReference type="InterPro" id="IPR001261">
    <property type="entry name" value="ArgE/DapE_CS"/>
</dbReference>
<dbReference type="PANTHER" id="PTHR43808:SF31">
    <property type="entry name" value="N-ACETYL-L-CITRULLINE DEACETYLASE"/>
    <property type="match status" value="1"/>
</dbReference>
<dbReference type="InterPro" id="IPR002933">
    <property type="entry name" value="Peptidase_M20"/>
</dbReference>
<keyword evidence="4" id="KW-0862">Zinc</keyword>
<reference evidence="7 8" key="1">
    <citation type="submission" date="2024-01" db="EMBL/GenBank/DDBJ databases">
        <title>Pedobacter sp. nov., isolated from oil-contaminated soil.</title>
        <authorList>
            <person name="Le N.T.T."/>
        </authorList>
    </citation>
    <scope>NUCLEOTIDE SEQUENCE [LARGE SCALE GENOMIC DNA]</scope>
    <source>
        <strain evidence="7 8">VNH31</strain>
    </source>
</reference>
<dbReference type="InterPro" id="IPR036264">
    <property type="entry name" value="Bact_exopeptidase_dim_dom"/>
</dbReference>
<sequence>MINNSAISVKIDELKQSSLELLKQLIATPSFSKEENQTADIIDAYLSSFNVKTNRLKNNIWAFNLHFDKNKPTVLLNSHHDTVRPNPGYTRDPFLPTVEDGKLFGLGSNDAGGCLVALIATFLYYYDQPDLNYNLCLAATAEEEISGTNGLELILPELGEIEFGIVGEPTLMDLAIAEKGLLVIDCIANGVAGHAARDEGDNAIYKALKDIEWFKNYQFPKISELFGAIKMSVTLIEAGSQHNVVPATCKFTVDIRVTDAYTIEEILEVINKNVSSEVLPRSTRLKPSSISPNHPIVLSGLAMGKKTYGSPTTSDQALLNVPSVKVGPGFSGRSHSADEYIYLEEIYKGIEDYIKLLNPLLSK</sequence>
<accession>A0ABU7H1U6</accession>
<dbReference type="SUPFAM" id="SSF53187">
    <property type="entry name" value="Zn-dependent exopeptidases"/>
    <property type="match status" value="1"/>
</dbReference>
<dbReference type="SUPFAM" id="SSF55031">
    <property type="entry name" value="Bacterial exopeptidase dimerisation domain"/>
    <property type="match status" value="1"/>
</dbReference>
<evidence type="ECO:0000256" key="3">
    <source>
        <dbReference type="ARBA" id="ARBA00022801"/>
    </source>
</evidence>
<evidence type="ECO:0000313" key="7">
    <source>
        <dbReference type="EMBL" id="MEE1884536.1"/>
    </source>
</evidence>
<evidence type="ECO:0000256" key="4">
    <source>
        <dbReference type="ARBA" id="ARBA00022833"/>
    </source>
</evidence>
<keyword evidence="2" id="KW-0479">Metal-binding</keyword>
<gene>
    <name evidence="7" type="ORF">VRU49_03780</name>
</gene>
<dbReference type="RefSeq" id="WP_330145450.1">
    <property type="nucleotide sequence ID" value="NZ_JAZDQU010000001.1"/>
</dbReference>
<dbReference type="Gene3D" id="3.40.630.10">
    <property type="entry name" value="Zn peptidases"/>
    <property type="match status" value="1"/>
</dbReference>
<feature type="domain" description="Peptidase M20 dimerisation" evidence="6">
    <location>
        <begin position="176"/>
        <end position="277"/>
    </location>
</feature>
<comment type="caution">
    <text evidence="7">The sequence shown here is derived from an EMBL/GenBank/DDBJ whole genome shotgun (WGS) entry which is preliminary data.</text>
</comment>
<dbReference type="InterPro" id="IPR050072">
    <property type="entry name" value="Peptidase_M20A"/>
</dbReference>
<organism evidence="7 8">
    <name type="scientific">Pedobacter flavus</name>
    <dbReference type="NCBI Taxonomy" id="3113906"/>
    <lineage>
        <taxon>Bacteria</taxon>
        <taxon>Pseudomonadati</taxon>
        <taxon>Bacteroidota</taxon>
        <taxon>Sphingobacteriia</taxon>
        <taxon>Sphingobacteriales</taxon>
        <taxon>Sphingobacteriaceae</taxon>
        <taxon>Pedobacter</taxon>
    </lineage>
</organism>
<comment type="cofactor">
    <cofactor evidence="1">
        <name>Zn(2+)</name>
        <dbReference type="ChEBI" id="CHEBI:29105"/>
    </cofactor>
</comment>